<dbReference type="HOGENOM" id="CLU_2010520_0_0_5"/>
<reference evidence="2 4" key="1">
    <citation type="submission" date="2014-02" db="EMBL/GenBank/DDBJ databases">
        <title>Aquamicrobium defluvii Genome sequencing.</title>
        <authorList>
            <person name="Wang X."/>
        </authorList>
    </citation>
    <scope>NUCLEOTIDE SEQUENCE [LARGE SCALE GENOMIC DNA]</scope>
    <source>
        <strain evidence="2 4">W13Z1</strain>
    </source>
</reference>
<dbReference type="Proteomes" id="UP000019849">
    <property type="component" value="Unassembled WGS sequence"/>
</dbReference>
<proteinExistence type="predicted"/>
<evidence type="ECO:0008006" key="6">
    <source>
        <dbReference type="Google" id="ProtNLM"/>
    </source>
</evidence>
<accession>A0A011VQH3</accession>
<organism evidence="2 4">
    <name type="scientific">Aquamicrobium defluvii</name>
    <dbReference type="NCBI Taxonomy" id="69279"/>
    <lineage>
        <taxon>Bacteria</taxon>
        <taxon>Pseudomonadati</taxon>
        <taxon>Pseudomonadota</taxon>
        <taxon>Alphaproteobacteria</taxon>
        <taxon>Hyphomicrobiales</taxon>
        <taxon>Phyllobacteriaceae</taxon>
        <taxon>Aquamicrobium</taxon>
    </lineage>
</organism>
<evidence type="ECO:0000313" key="4">
    <source>
        <dbReference type="Proteomes" id="UP000019849"/>
    </source>
</evidence>
<name>A0A011VQH3_9HYPH</name>
<feature type="signal peptide" evidence="1">
    <location>
        <begin position="1"/>
        <end position="25"/>
    </location>
</feature>
<dbReference type="Proteomes" id="UP000294958">
    <property type="component" value="Unassembled WGS sequence"/>
</dbReference>
<dbReference type="RefSeq" id="WP_035022057.1">
    <property type="nucleotide sequence ID" value="NZ_KK073877.1"/>
</dbReference>
<evidence type="ECO:0000313" key="5">
    <source>
        <dbReference type="Proteomes" id="UP000294958"/>
    </source>
</evidence>
<dbReference type="PATRIC" id="fig|69279.3.peg.131"/>
<dbReference type="EMBL" id="JENY01000001">
    <property type="protein sequence ID" value="EXL10630.1"/>
    <property type="molecule type" value="Genomic_DNA"/>
</dbReference>
<protein>
    <recommendedName>
        <fullName evidence="6">Conjugal transfer protein</fullName>
    </recommendedName>
</protein>
<keyword evidence="1" id="KW-0732">Signal</keyword>
<evidence type="ECO:0000313" key="2">
    <source>
        <dbReference type="EMBL" id="EXL10630.1"/>
    </source>
</evidence>
<feature type="chain" id="PRO_5044537864" description="Conjugal transfer protein" evidence="1">
    <location>
        <begin position="26"/>
        <end position="123"/>
    </location>
</feature>
<gene>
    <name evidence="2" type="ORF">BG36_00650</name>
    <name evidence="3" type="ORF">DES43_103130</name>
</gene>
<evidence type="ECO:0000313" key="3">
    <source>
        <dbReference type="EMBL" id="TDR37203.1"/>
    </source>
</evidence>
<sequence length="123" mass="12796">MRPISLPSLALAAAFVAAPLVGAFAAAEDAGLLPNQIASQAPPSKVVLDQLSSLGDGINSALTTNSITPQQASSLRSQIADIRSEVLTLSRSAGGHIPQREYRQLLGKVHNVSSQIYVVDHGN</sequence>
<comment type="caution">
    <text evidence="2">The sequence shown here is derived from an EMBL/GenBank/DDBJ whole genome shotgun (WGS) entry which is preliminary data.</text>
</comment>
<dbReference type="EMBL" id="SNZF01000003">
    <property type="protein sequence ID" value="TDR37203.1"/>
    <property type="molecule type" value="Genomic_DNA"/>
</dbReference>
<dbReference type="STRING" id="69279.BG36_00650"/>
<dbReference type="AlphaFoldDB" id="A0A011VQH3"/>
<evidence type="ECO:0000256" key="1">
    <source>
        <dbReference type="SAM" id="SignalP"/>
    </source>
</evidence>
<keyword evidence="5" id="KW-1185">Reference proteome</keyword>
<reference evidence="3 5" key="2">
    <citation type="submission" date="2019-03" db="EMBL/GenBank/DDBJ databases">
        <title>Genomic Encyclopedia of Type Strains, Phase IV (KMG-IV): sequencing the most valuable type-strain genomes for metagenomic binning, comparative biology and taxonomic classification.</title>
        <authorList>
            <person name="Goeker M."/>
        </authorList>
    </citation>
    <scope>NUCLEOTIDE SEQUENCE [LARGE SCALE GENOMIC DNA]</scope>
    <source>
        <strain evidence="3 5">DSM 11603</strain>
    </source>
</reference>